<name>A0A5Q0QAS6_9SPHI</name>
<gene>
    <name evidence="1" type="ORF">GFH32_10245</name>
</gene>
<accession>A0A5Q0QAS6</accession>
<dbReference type="Proteomes" id="UP000326921">
    <property type="component" value="Chromosome"/>
</dbReference>
<sequence length="69" mass="8157">MKRSDLMNLIKAGYHVLRKGEPIKVVYDIWYYLDEQDEEDTGVLVLSDLLKWSDAELEEVRTTRLETII</sequence>
<dbReference type="EMBL" id="CP045652">
    <property type="protein sequence ID" value="QGA26683.1"/>
    <property type="molecule type" value="Genomic_DNA"/>
</dbReference>
<keyword evidence="2" id="KW-1185">Reference proteome</keyword>
<reference evidence="1 2" key="1">
    <citation type="submission" date="2019-10" db="EMBL/GenBank/DDBJ databases">
        <authorList>
            <person name="Dong K."/>
        </authorList>
    </citation>
    <scope>NUCLEOTIDE SEQUENCE [LARGE SCALE GENOMIC DNA]</scope>
    <source>
        <strain evidence="2">dk4302</strain>
    </source>
</reference>
<protein>
    <submittedName>
        <fullName evidence="1">Uncharacterized protein</fullName>
    </submittedName>
</protein>
<evidence type="ECO:0000313" key="1">
    <source>
        <dbReference type="EMBL" id="QGA26683.1"/>
    </source>
</evidence>
<dbReference type="KEGG" id="sphe:GFH32_10245"/>
<dbReference type="AlphaFoldDB" id="A0A5Q0QAS6"/>
<organism evidence="1 2">
    <name type="scientific">Sphingobacterium zhuxiongii</name>
    <dbReference type="NCBI Taxonomy" id="2662364"/>
    <lineage>
        <taxon>Bacteria</taxon>
        <taxon>Pseudomonadati</taxon>
        <taxon>Bacteroidota</taxon>
        <taxon>Sphingobacteriia</taxon>
        <taxon>Sphingobacteriales</taxon>
        <taxon>Sphingobacteriaceae</taxon>
        <taxon>Sphingobacterium</taxon>
    </lineage>
</organism>
<dbReference type="RefSeq" id="WP_153511533.1">
    <property type="nucleotide sequence ID" value="NZ_CP045652.1"/>
</dbReference>
<proteinExistence type="predicted"/>
<evidence type="ECO:0000313" key="2">
    <source>
        <dbReference type="Proteomes" id="UP000326921"/>
    </source>
</evidence>